<evidence type="ECO:0000256" key="4">
    <source>
        <dbReference type="ARBA" id="ARBA00023125"/>
    </source>
</evidence>
<keyword evidence="4" id="KW-0238">DNA-binding</keyword>
<keyword evidence="5" id="KW-0233">DNA recombination</keyword>
<comment type="caution">
    <text evidence="6">The sequence shown here is derived from an EMBL/GenBank/DDBJ whole genome shotgun (WGS) entry which is preliminary data.</text>
</comment>
<comment type="function">
    <text evidence="1">Required for the transposition of the insertion element.</text>
</comment>
<evidence type="ECO:0000256" key="1">
    <source>
        <dbReference type="ARBA" id="ARBA00002190"/>
    </source>
</evidence>
<evidence type="ECO:0000313" key="7">
    <source>
        <dbReference type="EMBL" id="MDP9833244.1"/>
    </source>
</evidence>
<dbReference type="EMBL" id="JAUSQL010000001">
    <property type="protein sequence ID" value="MDP9833244.1"/>
    <property type="molecule type" value="Genomic_DNA"/>
</dbReference>
<dbReference type="InterPro" id="IPR001207">
    <property type="entry name" value="Transposase_mutator"/>
</dbReference>
<keyword evidence="8" id="KW-1185">Reference proteome</keyword>
<reference evidence="6 8" key="1">
    <citation type="submission" date="2023-07" db="EMBL/GenBank/DDBJ databases">
        <title>Sequencing the genomes of 1000 actinobacteria strains.</title>
        <authorList>
            <person name="Klenk H.-P."/>
        </authorList>
    </citation>
    <scope>NUCLEOTIDE SEQUENCE [LARGE SCALE GENOMIC DNA]</scope>
    <source>
        <strain evidence="6 8">DSM 19515</strain>
    </source>
</reference>
<organism evidence="6 8">
    <name type="scientific">Trueperella abortisuis</name>
    <dbReference type="NCBI Taxonomy" id="445930"/>
    <lineage>
        <taxon>Bacteria</taxon>
        <taxon>Bacillati</taxon>
        <taxon>Actinomycetota</taxon>
        <taxon>Actinomycetes</taxon>
        <taxon>Actinomycetales</taxon>
        <taxon>Actinomycetaceae</taxon>
        <taxon>Trueperella</taxon>
    </lineage>
</organism>
<comment type="similarity">
    <text evidence="2">Belongs to the transposase mutator family.</text>
</comment>
<proteinExistence type="inferred from homology"/>
<evidence type="ECO:0000313" key="6">
    <source>
        <dbReference type="EMBL" id="MDP9832727.1"/>
    </source>
</evidence>
<dbReference type="EMBL" id="JAUSQL010000001">
    <property type="protein sequence ID" value="MDP9832727.1"/>
    <property type="molecule type" value="Genomic_DNA"/>
</dbReference>
<sequence length="388" mass="43725">MRRPNPHARRCPICQTATKKNGSTSAGRQRWRCPACGHSFTSTHRRQQREKQFREFVEFITDTEPKRRLTGSTRTWDRDHAWCWDTRPIWDITGEVHDQIFIDGTYIAHGWCVLVAATTDGVIAYQLCAKESKAAYTALLSRIPAPAVVTTDGDRGALAAIKACWPTSRLQRCLVHIQRNIRTLTTTRPKTDQHKALYKLALDLTKITTADQAIAWQKGLAAFHTLYDTWLAERTYKATVAPSQIPRFAQNNKSWWYTHHATRRLVRALDGYVKAGVLFTYLDPTTGATSPLASTTNSLEGGTNAVLKTYLRAHRGLSEEHMKTALDYFLYTRSIDPQPLATFINNTPATTKPKPEPEPDGPAYIDNAINTQAPWDDGLTIHQGWAGH</sequence>
<dbReference type="Proteomes" id="UP001230145">
    <property type="component" value="Unassembled WGS sequence"/>
</dbReference>
<evidence type="ECO:0000256" key="5">
    <source>
        <dbReference type="ARBA" id="ARBA00023172"/>
    </source>
</evidence>
<accession>A0ABT9PJU0</accession>
<dbReference type="Pfam" id="PF00872">
    <property type="entry name" value="Transposase_mut"/>
    <property type="match status" value="1"/>
</dbReference>
<protein>
    <recommendedName>
        <fullName evidence="9">IS1249 family transposase</fullName>
    </recommendedName>
</protein>
<evidence type="ECO:0008006" key="9">
    <source>
        <dbReference type="Google" id="ProtNLM"/>
    </source>
</evidence>
<dbReference type="InterPro" id="IPR048004">
    <property type="entry name" value="IS1249_transpos"/>
</dbReference>
<gene>
    <name evidence="6" type="ORF">J2S45_001406</name>
    <name evidence="7" type="ORF">J2S45_001923</name>
</gene>
<evidence type="ECO:0000313" key="8">
    <source>
        <dbReference type="Proteomes" id="UP001230145"/>
    </source>
</evidence>
<name>A0ABT9PJU0_9ACTO</name>
<keyword evidence="3" id="KW-0815">Transposition</keyword>
<dbReference type="RefSeq" id="WP_307634965.1">
    <property type="nucleotide sequence ID" value="NZ_CP133407.1"/>
</dbReference>
<evidence type="ECO:0000256" key="2">
    <source>
        <dbReference type="ARBA" id="ARBA00010961"/>
    </source>
</evidence>
<evidence type="ECO:0000256" key="3">
    <source>
        <dbReference type="ARBA" id="ARBA00022578"/>
    </source>
</evidence>
<dbReference type="NCBIfam" id="NF033544">
    <property type="entry name" value="transpos_IS1249"/>
    <property type="match status" value="1"/>
</dbReference>